<feature type="compositionally biased region" description="Low complexity" evidence="5">
    <location>
        <begin position="296"/>
        <end position="325"/>
    </location>
</feature>
<evidence type="ECO:0000313" key="7">
    <source>
        <dbReference type="EMBL" id="KAK7206395.1"/>
    </source>
</evidence>
<dbReference type="Pfam" id="PF00628">
    <property type="entry name" value="PHD"/>
    <property type="match status" value="1"/>
</dbReference>
<keyword evidence="3" id="KW-0862">Zinc</keyword>
<keyword evidence="2 4" id="KW-0863">Zinc-finger</keyword>
<feature type="region of interest" description="Disordered" evidence="5">
    <location>
        <begin position="283"/>
        <end position="341"/>
    </location>
</feature>
<evidence type="ECO:0000313" key="8">
    <source>
        <dbReference type="Proteomes" id="UP001498771"/>
    </source>
</evidence>
<dbReference type="SUPFAM" id="SSF57903">
    <property type="entry name" value="FYVE/PHD zinc finger"/>
    <property type="match status" value="1"/>
</dbReference>
<feature type="region of interest" description="Disordered" evidence="5">
    <location>
        <begin position="375"/>
        <end position="401"/>
    </location>
</feature>
<feature type="compositionally biased region" description="Low complexity" evidence="5">
    <location>
        <begin position="462"/>
        <end position="477"/>
    </location>
</feature>
<dbReference type="GeneID" id="90039969"/>
<feature type="compositionally biased region" description="Basic and acidic residues" evidence="5">
    <location>
        <begin position="375"/>
        <end position="384"/>
    </location>
</feature>
<feature type="domain" description="PHD-type" evidence="6">
    <location>
        <begin position="518"/>
        <end position="568"/>
    </location>
</feature>
<dbReference type="SMART" id="SM00249">
    <property type="entry name" value="PHD"/>
    <property type="match status" value="1"/>
</dbReference>
<evidence type="ECO:0000259" key="6">
    <source>
        <dbReference type="PROSITE" id="PS50016"/>
    </source>
</evidence>
<dbReference type="Gene3D" id="3.30.40.10">
    <property type="entry name" value="Zinc/RING finger domain, C3HC4 (zinc finger)"/>
    <property type="match status" value="1"/>
</dbReference>
<accession>A0ABR1F994</accession>
<organism evidence="7 8">
    <name type="scientific">Myxozyma melibiosi</name>
    <dbReference type="NCBI Taxonomy" id="54550"/>
    <lineage>
        <taxon>Eukaryota</taxon>
        <taxon>Fungi</taxon>
        <taxon>Dikarya</taxon>
        <taxon>Ascomycota</taxon>
        <taxon>Saccharomycotina</taxon>
        <taxon>Lipomycetes</taxon>
        <taxon>Lipomycetales</taxon>
        <taxon>Lipomycetaceae</taxon>
        <taxon>Myxozyma</taxon>
    </lineage>
</organism>
<feature type="compositionally biased region" description="Polar residues" evidence="5">
    <location>
        <begin position="283"/>
        <end position="292"/>
    </location>
</feature>
<keyword evidence="8" id="KW-1185">Reference proteome</keyword>
<dbReference type="InterPro" id="IPR001965">
    <property type="entry name" value="Znf_PHD"/>
</dbReference>
<dbReference type="EMBL" id="JBBJBU010000003">
    <property type="protein sequence ID" value="KAK7206395.1"/>
    <property type="molecule type" value="Genomic_DNA"/>
</dbReference>
<dbReference type="Proteomes" id="UP001498771">
    <property type="component" value="Unassembled WGS sequence"/>
</dbReference>
<feature type="region of interest" description="Disordered" evidence="5">
    <location>
        <begin position="207"/>
        <end position="255"/>
    </location>
</feature>
<feature type="compositionally biased region" description="Low complexity" evidence="5">
    <location>
        <begin position="23"/>
        <end position="37"/>
    </location>
</feature>
<protein>
    <recommendedName>
        <fullName evidence="6">PHD-type domain-containing protein</fullName>
    </recommendedName>
</protein>
<comment type="caution">
    <text evidence="7">The sequence shown here is derived from an EMBL/GenBank/DDBJ whole genome shotgun (WGS) entry which is preliminary data.</text>
</comment>
<proteinExistence type="predicted"/>
<dbReference type="InterPro" id="IPR019786">
    <property type="entry name" value="Zinc_finger_PHD-type_CS"/>
</dbReference>
<feature type="region of interest" description="Disordered" evidence="5">
    <location>
        <begin position="462"/>
        <end position="508"/>
    </location>
</feature>
<evidence type="ECO:0000256" key="2">
    <source>
        <dbReference type="ARBA" id="ARBA00022771"/>
    </source>
</evidence>
<dbReference type="PROSITE" id="PS50016">
    <property type="entry name" value="ZF_PHD_2"/>
    <property type="match status" value="1"/>
</dbReference>
<dbReference type="PROSITE" id="PS01359">
    <property type="entry name" value="ZF_PHD_1"/>
    <property type="match status" value="1"/>
</dbReference>
<evidence type="ECO:0000256" key="5">
    <source>
        <dbReference type="SAM" id="MobiDB-lite"/>
    </source>
</evidence>
<gene>
    <name evidence="7" type="ORF">BZA70DRAFT_294675</name>
</gene>
<keyword evidence="1" id="KW-0479">Metal-binding</keyword>
<feature type="region of interest" description="Disordered" evidence="5">
    <location>
        <begin position="155"/>
        <end position="175"/>
    </location>
</feature>
<feature type="compositionally biased region" description="Basic residues" evidence="5">
    <location>
        <begin position="42"/>
        <end position="54"/>
    </location>
</feature>
<feature type="compositionally biased region" description="Basic residues" evidence="5">
    <location>
        <begin position="385"/>
        <end position="394"/>
    </location>
</feature>
<evidence type="ECO:0000256" key="1">
    <source>
        <dbReference type="ARBA" id="ARBA00022723"/>
    </source>
</evidence>
<dbReference type="InterPro" id="IPR011011">
    <property type="entry name" value="Znf_FYVE_PHD"/>
</dbReference>
<evidence type="ECO:0000256" key="3">
    <source>
        <dbReference type="ARBA" id="ARBA00022833"/>
    </source>
</evidence>
<feature type="region of interest" description="Disordered" evidence="5">
    <location>
        <begin position="1"/>
        <end position="126"/>
    </location>
</feature>
<dbReference type="InterPro" id="IPR019787">
    <property type="entry name" value="Znf_PHD-finger"/>
</dbReference>
<feature type="compositionally biased region" description="Acidic residues" evidence="5">
    <location>
        <begin position="326"/>
        <end position="341"/>
    </location>
</feature>
<evidence type="ECO:0000256" key="4">
    <source>
        <dbReference type="PROSITE-ProRule" id="PRU00146"/>
    </source>
</evidence>
<dbReference type="RefSeq" id="XP_064769428.1">
    <property type="nucleotide sequence ID" value="XM_064914457.1"/>
</dbReference>
<reference evidence="7 8" key="1">
    <citation type="submission" date="2024-03" db="EMBL/GenBank/DDBJ databases">
        <title>Genome-scale model development and genomic sequencing of the oleaginous clade Lipomyces.</title>
        <authorList>
            <consortium name="Lawrence Berkeley National Laboratory"/>
            <person name="Czajka J.J."/>
            <person name="Han Y."/>
            <person name="Kim J."/>
            <person name="Mondo S.J."/>
            <person name="Hofstad B.A."/>
            <person name="Robles A."/>
            <person name="Haridas S."/>
            <person name="Riley R."/>
            <person name="LaButti K."/>
            <person name="Pangilinan J."/>
            <person name="Andreopoulos W."/>
            <person name="Lipzen A."/>
            <person name="Yan J."/>
            <person name="Wang M."/>
            <person name="Ng V."/>
            <person name="Grigoriev I.V."/>
            <person name="Spatafora J.W."/>
            <person name="Magnuson J.K."/>
            <person name="Baker S.E."/>
            <person name="Pomraning K.R."/>
        </authorList>
    </citation>
    <scope>NUCLEOTIDE SEQUENCE [LARGE SCALE GENOMIC DNA]</scope>
    <source>
        <strain evidence="7 8">Phaff 52-87</strain>
    </source>
</reference>
<feature type="compositionally biased region" description="Low complexity" evidence="5">
    <location>
        <begin position="155"/>
        <end position="167"/>
    </location>
</feature>
<feature type="compositionally biased region" description="Low complexity" evidence="5">
    <location>
        <begin position="490"/>
        <end position="508"/>
    </location>
</feature>
<sequence>MDPYTPPFLHPSHPSPASSFTYSFPDSLHSLPSLPSLPDKPKKTKTPRKSRAKPKSLAIPPQTPPPPRHDLTPPASSPLRESYLSHSDAHHPSVAGKTVPSHPFLTPQSIRRQRQRQQSSSPVAHDAASNALGIFVSGPDSSEAVDPHLIYSGGQSQLTHLTPSSSSSDDKSHPAEYDSYTKFFRSPIQYPPYLGKRSLSDFGSLSSSWLKSSTKSSSEKTKDHKRHKRSRTISSLSVSSDAAVAPPADDLRTPPASATTLCFSISDDGQAVIECRSDAALSQTAPPLSAISQDCPPTTTLSRSRNPSSSLSIATISSSDYTSFSSDDDEQSGVSEAETEIFDPKLEHISRSDARVAMAKAIRRQQALLQVYRERVASRDTARSEKKKSRKMKRSASTNDVHEMQQMRGEQGSVMQESAPLSYPMMAATSMPARAATFEQHEYSQQQQQQQEGWMMQEMAYQHQHQQAETQAAQARETTPKRKRGRPRKTTTAPAPQLAAVEEPAPTAPALAASSEGVARCICHAKDWYGEPMIQCDSCQCWLHMSCVGLDPNVQFSGSWYCPYCTEAQRHHHQAQMQQNQQIQRAHQGY</sequence>
<feature type="compositionally biased region" description="Low complexity" evidence="5">
    <location>
        <begin position="232"/>
        <end position="248"/>
    </location>
</feature>
<dbReference type="InterPro" id="IPR013083">
    <property type="entry name" value="Znf_RING/FYVE/PHD"/>
</dbReference>
<dbReference type="CDD" id="cd15489">
    <property type="entry name" value="PHD_SF"/>
    <property type="match status" value="1"/>
</dbReference>
<name>A0ABR1F994_9ASCO</name>
<feature type="compositionally biased region" description="Low complexity" evidence="5">
    <location>
        <begin position="207"/>
        <end position="216"/>
    </location>
</feature>